<sequence length="383" mass="38783">MLVDPLASTDPGSGPMGVAPSDVITSAPSVWGAASASSAAAVFPLAAPVALALGTLVSDPAQIWHAGDRYGGVAERVRSARALVTEAVNGRADADRWTERGRDAFMAARVRPYQETLGQAAEMYDAMDAALKLTAVAYTSVGLSSAVIGAALVRHVASLLAAAVVPALNVQATYVANARMVEAGTAVRALIAGLAKANGPAVALLSGVAARLGVSRAVLAGLGTLGAGGLGGFVGARAVPAAGGAATPLEWPRRVEGDIEEGAEGDAVPGGFRAPTADQRAGMRSIHPDSIRALGEDLDAGPGRILDAAYEDARGIEVGFPGFGVAGIHLFHAHGEMRDGAVRQLAAGRDVPGTWLPGLRTTADNWVFAERANTGGDGRTPRR</sequence>
<dbReference type="EMBL" id="BMQD01000002">
    <property type="protein sequence ID" value="GGK51719.1"/>
    <property type="molecule type" value="Genomic_DNA"/>
</dbReference>
<evidence type="ECO:0000313" key="3">
    <source>
        <dbReference type="Proteomes" id="UP000627984"/>
    </source>
</evidence>
<organism evidence="2 3">
    <name type="scientific">Planomonospora parontospora</name>
    <dbReference type="NCBI Taxonomy" id="58119"/>
    <lineage>
        <taxon>Bacteria</taxon>
        <taxon>Bacillati</taxon>
        <taxon>Actinomycetota</taxon>
        <taxon>Actinomycetes</taxon>
        <taxon>Streptosporangiales</taxon>
        <taxon>Streptosporangiaceae</taxon>
        <taxon>Planomonospora</taxon>
    </lineage>
</organism>
<name>A0AA37F2X2_9ACTN</name>
<protein>
    <submittedName>
        <fullName evidence="2">Uncharacterized protein</fullName>
    </submittedName>
</protein>
<feature type="region of interest" description="Disordered" evidence="1">
    <location>
        <begin position="1"/>
        <end position="20"/>
    </location>
</feature>
<evidence type="ECO:0000313" key="2">
    <source>
        <dbReference type="EMBL" id="GGK51719.1"/>
    </source>
</evidence>
<reference evidence="2" key="1">
    <citation type="journal article" date="2014" name="Int. J. Syst. Evol. Microbiol.">
        <title>Complete genome sequence of Corynebacterium casei LMG S-19264T (=DSM 44701T), isolated from a smear-ripened cheese.</title>
        <authorList>
            <consortium name="US DOE Joint Genome Institute (JGI-PGF)"/>
            <person name="Walter F."/>
            <person name="Albersmeier A."/>
            <person name="Kalinowski J."/>
            <person name="Ruckert C."/>
        </authorList>
    </citation>
    <scope>NUCLEOTIDE SEQUENCE</scope>
    <source>
        <strain evidence="2">JCM 3093</strain>
    </source>
</reference>
<accession>A0AA37F2X2</accession>
<proteinExistence type="predicted"/>
<feature type="region of interest" description="Disordered" evidence="1">
    <location>
        <begin position="262"/>
        <end position="283"/>
    </location>
</feature>
<dbReference type="AlphaFoldDB" id="A0AA37F2X2"/>
<reference evidence="2" key="2">
    <citation type="submission" date="2022-09" db="EMBL/GenBank/DDBJ databases">
        <authorList>
            <person name="Sun Q."/>
            <person name="Ohkuma M."/>
        </authorList>
    </citation>
    <scope>NUCLEOTIDE SEQUENCE</scope>
    <source>
        <strain evidence="2">JCM 3093</strain>
    </source>
</reference>
<gene>
    <name evidence="2" type="ORF">GCM10010126_09050</name>
</gene>
<evidence type="ECO:0000256" key="1">
    <source>
        <dbReference type="SAM" id="MobiDB-lite"/>
    </source>
</evidence>
<dbReference type="Proteomes" id="UP000627984">
    <property type="component" value="Unassembled WGS sequence"/>
</dbReference>
<comment type="caution">
    <text evidence="2">The sequence shown here is derived from an EMBL/GenBank/DDBJ whole genome shotgun (WGS) entry which is preliminary data.</text>
</comment>